<dbReference type="RefSeq" id="WP_097138184.1">
    <property type="nucleotide sequence ID" value="NZ_OBQD01000005.1"/>
</dbReference>
<organism evidence="1 2">
    <name type="scientific">Rhizobium subbaraonis</name>
    <dbReference type="NCBI Taxonomy" id="908946"/>
    <lineage>
        <taxon>Bacteria</taxon>
        <taxon>Pseudomonadati</taxon>
        <taxon>Pseudomonadota</taxon>
        <taxon>Alphaproteobacteria</taxon>
        <taxon>Hyphomicrobiales</taxon>
        <taxon>Rhizobiaceae</taxon>
        <taxon>Rhizobium/Agrobacterium group</taxon>
        <taxon>Rhizobium</taxon>
    </lineage>
</organism>
<evidence type="ECO:0000313" key="2">
    <source>
        <dbReference type="Proteomes" id="UP000219167"/>
    </source>
</evidence>
<keyword evidence="2" id="KW-1185">Reference proteome</keyword>
<dbReference type="InterPro" id="IPR002060">
    <property type="entry name" value="Squ/phyt_synthse"/>
</dbReference>
<dbReference type="Pfam" id="PF00494">
    <property type="entry name" value="SQS_PSY"/>
    <property type="match status" value="1"/>
</dbReference>
<dbReference type="GO" id="GO:0016765">
    <property type="term" value="F:transferase activity, transferring alkyl or aryl (other than methyl) groups"/>
    <property type="evidence" value="ECO:0007669"/>
    <property type="project" value="UniProtKB-ARBA"/>
</dbReference>
<name>A0A285UA01_9HYPH</name>
<dbReference type="InterPro" id="IPR008949">
    <property type="entry name" value="Isoprenoid_synthase_dom_sf"/>
</dbReference>
<dbReference type="SUPFAM" id="SSF48576">
    <property type="entry name" value="Terpenoid synthases"/>
    <property type="match status" value="1"/>
</dbReference>
<dbReference type="Proteomes" id="UP000219167">
    <property type="component" value="Unassembled WGS sequence"/>
</dbReference>
<gene>
    <name evidence="1" type="ORF">SAMN05892877_10557</name>
</gene>
<reference evidence="1 2" key="1">
    <citation type="submission" date="2017-08" db="EMBL/GenBank/DDBJ databases">
        <authorList>
            <person name="de Groot N.N."/>
        </authorList>
    </citation>
    <scope>NUCLEOTIDE SEQUENCE [LARGE SCALE GENOMIC DNA]</scope>
    <source>
        <strain evidence="1 2">JC85</strain>
    </source>
</reference>
<dbReference type="EMBL" id="OBQD01000005">
    <property type="protein sequence ID" value="SOC38248.1"/>
    <property type="molecule type" value="Genomic_DNA"/>
</dbReference>
<dbReference type="Gene3D" id="1.10.600.10">
    <property type="entry name" value="Farnesyl Diphosphate Synthase"/>
    <property type="match status" value="1"/>
</dbReference>
<dbReference type="PANTHER" id="PTHR31480">
    <property type="entry name" value="BIFUNCTIONAL LYCOPENE CYCLASE/PHYTOENE SYNTHASE"/>
    <property type="match status" value="1"/>
</dbReference>
<dbReference type="OrthoDB" id="9814909at2"/>
<accession>A0A285UA01</accession>
<sequence length="296" mass="32076">MQRTPAAPAERDDRGAAAADYAHCLAVLRDTDRDRYLACLLAPPDKRGPLAALYAFNAEIARVRDVVREPLPGEIRLQWWRDTLEGTGEGDAAANPLAAGVLRCITEHRLPVAVLTDMIEARIFDLYDDPMPDRAALEGYAGETASALIQLASLVLNPEKAPQSADVAGHAGVAQAIAGILLLLPLHRRRGQIYIPADLLEATGLGAEGLLAGTDRARAASTVEAFAGLGREHLKKAAAAGKVAPENRAAFLPVAMARHVFDRAEKAGARALDHAVVPPQWRRQWWMWRLMRTGRF</sequence>
<protein>
    <submittedName>
        <fullName evidence="1">Phytoene synthase</fullName>
    </submittedName>
</protein>
<evidence type="ECO:0000313" key="1">
    <source>
        <dbReference type="EMBL" id="SOC38248.1"/>
    </source>
</evidence>
<proteinExistence type="predicted"/>
<dbReference type="AlphaFoldDB" id="A0A285UA01"/>